<keyword evidence="5 6" id="KW-0408">Iron</keyword>
<evidence type="ECO:0000256" key="7">
    <source>
        <dbReference type="SAM" id="SignalP"/>
    </source>
</evidence>
<dbReference type="Gene3D" id="1.10.760.10">
    <property type="entry name" value="Cytochrome c-like domain"/>
    <property type="match status" value="1"/>
</dbReference>
<keyword evidence="3 6" id="KW-0479">Metal-binding</keyword>
<comment type="caution">
    <text evidence="9">The sequence shown here is derived from an EMBL/GenBank/DDBJ whole genome shotgun (WGS) entry which is preliminary data.</text>
</comment>
<protein>
    <submittedName>
        <fullName evidence="9">Cytochrome c</fullName>
    </submittedName>
</protein>
<dbReference type="Pfam" id="PF00034">
    <property type="entry name" value="Cytochrom_C"/>
    <property type="match status" value="1"/>
</dbReference>
<dbReference type="PANTHER" id="PTHR37823">
    <property type="entry name" value="CYTOCHROME C-553-LIKE"/>
    <property type="match status" value="1"/>
</dbReference>
<gene>
    <name evidence="9" type="ORF">IHQ68_11665</name>
</gene>
<dbReference type="PROSITE" id="PS51007">
    <property type="entry name" value="CYTC"/>
    <property type="match status" value="1"/>
</dbReference>
<dbReference type="InterPro" id="IPR051811">
    <property type="entry name" value="Cytochrome_c550/c551-like"/>
</dbReference>
<name>A0ABU1DGM0_9HYPH</name>
<sequence length="123" mass="13320">MRVADVLAHLKTAVVVGLLAACAASSAAALEPAEQRGRTFAKTNCAMCHAIGRSGSSPLRIAPPFRTLHHRYPVETLAGAFTEGILTGHPSMPQFQFDSDQITDLIAYLKSLETRRLERFEAV</sequence>
<reference evidence="9" key="1">
    <citation type="submission" date="2020-10" db="EMBL/GenBank/DDBJ databases">
        <authorList>
            <person name="Abbas A."/>
            <person name="Razzaq R."/>
            <person name="Waqas M."/>
            <person name="Abbas N."/>
            <person name="Nielsen T.K."/>
            <person name="Hansen L.H."/>
            <person name="Hussain S."/>
            <person name="Shahid M."/>
        </authorList>
    </citation>
    <scope>NUCLEOTIDE SEQUENCE</scope>
    <source>
        <strain evidence="9">S14</strain>
    </source>
</reference>
<evidence type="ECO:0000313" key="9">
    <source>
        <dbReference type="EMBL" id="MDR4307274.1"/>
    </source>
</evidence>
<dbReference type="SUPFAM" id="SSF46626">
    <property type="entry name" value="Cytochrome c"/>
    <property type="match status" value="1"/>
</dbReference>
<feature type="domain" description="Cytochrome c" evidence="8">
    <location>
        <begin position="32"/>
        <end position="113"/>
    </location>
</feature>
<keyword evidence="10" id="KW-1185">Reference proteome</keyword>
<evidence type="ECO:0000256" key="6">
    <source>
        <dbReference type="PROSITE-ProRule" id="PRU00433"/>
    </source>
</evidence>
<feature type="signal peptide" evidence="7">
    <location>
        <begin position="1"/>
        <end position="29"/>
    </location>
</feature>
<evidence type="ECO:0000256" key="3">
    <source>
        <dbReference type="ARBA" id="ARBA00022723"/>
    </source>
</evidence>
<keyword evidence="2 6" id="KW-0349">Heme</keyword>
<keyword evidence="1" id="KW-0813">Transport</keyword>
<evidence type="ECO:0000259" key="8">
    <source>
        <dbReference type="PROSITE" id="PS51007"/>
    </source>
</evidence>
<evidence type="ECO:0000256" key="4">
    <source>
        <dbReference type="ARBA" id="ARBA00022982"/>
    </source>
</evidence>
<dbReference type="EMBL" id="JADBEO010000022">
    <property type="protein sequence ID" value="MDR4307274.1"/>
    <property type="molecule type" value="Genomic_DNA"/>
</dbReference>
<proteinExistence type="predicted"/>
<dbReference type="PANTHER" id="PTHR37823:SF1">
    <property type="entry name" value="CYTOCHROME C-553-LIKE"/>
    <property type="match status" value="1"/>
</dbReference>
<evidence type="ECO:0000256" key="5">
    <source>
        <dbReference type="ARBA" id="ARBA00023004"/>
    </source>
</evidence>
<dbReference type="InterPro" id="IPR009056">
    <property type="entry name" value="Cyt_c-like_dom"/>
</dbReference>
<dbReference type="Proteomes" id="UP001181622">
    <property type="component" value="Unassembled WGS sequence"/>
</dbReference>
<keyword evidence="7" id="KW-0732">Signal</keyword>
<evidence type="ECO:0000256" key="2">
    <source>
        <dbReference type="ARBA" id="ARBA00022617"/>
    </source>
</evidence>
<evidence type="ECO:0000313" key="10">
    <source>
        <dbReference type="Proteomes" id="UP001181622"/>
    </source>
</evidence>
<feature type="chain" id="PRO_5045960214" evidence="7">
    <location>
        <begin position="30"/>
        <end position="123"/>
    </location>
</feature>
<dbReference type="InterPro" id="IPR036909">
    <property type="entry name" value="Cyt_c-like_dom_sf"/>
</dbReference>
<keyword evidence="4" id="KW-0249">Electron transport</keyword>
<organism evidence="9 10">
    <name type="scientific">Chelatococcus sambhunathii</name>
    <dbReference type="NCBI Taxonomy" id="363953"/>
    <lineage>
        <taxon>Bacteria</taxon>
        <taxon>Pseudomonadati</taxon>
        <taxon>Pseudomonadota</taxon>
        <taxon>Alphaproteobacteria</taxon>
        <taxon>Hyphomicrobiales</taxon>
        <taxon>Chelatococcaceae</taxon>
        <taxon>Chelatococcus</taxon>
    </lineage>
</organism>
<dbReference type="PROSITE" id="PS51257">
    <property type="entry name" value="PROKAR_LIPOPROTEIN"/>
    <property type="match status" value="1"/>
</dbReference>
<accession>A0ABU1DGM0</accession>
<evidence type="ECO:0000256" key="1">
    <source>
        <dbReference type="ARBA" id="ARBA00022448"/>
    </source>
</evidence>